<keyword evidence="3" id="KW-0804">Transcription</keyword>
<evidence type="ECO:0000259" key="6">
    <source>
        <dbReference type="PROSITE" id="PS51464"/>
    </source>
</evidence>
<evidence type="ECO:0000313" key="7">
    <source>
        <dbReference type="EMBL" id="TXN29228.1"/>
    </source>
</evidence>
<dbReference type="InterPro" id="IPR001347">
    <property type="entry name" value="SIS_dom"/>
</dbReference>
<dbReference type="InterPro" id="IPR046348">
    <property type="entry name" value="SIS_dom_sf"/>
</dbReference>
<comment type="caution">
    <text evidence="7">The sequence shown here is derived from an EMBL/GenBank/DDBJ whole genome shotgun (WGS) entry which is preliminary data.</text>
</comment>
<dbReference type="GO" id="GO:1901135">
    <property type="term" value="P:carbohydrate derivative metabolic process"/>
    <property type="evidence" value="ECO:0007669"/>
    <property type="project" value="InterPro"/>
</dbReference>
<dbReference type="GO" id="GO:0003700">
    <property type="term" value="F:DNA-binding transcription factor activity"/>
    <property type="evidence" value="ECO:0007669"/>
    <property type="project" value="InterPro"/>
</dbReference>
<dbReference type="InterPro" id="IPR036388">
    <property type="entry name" value="WH-like_DNA-bd_sf"/>
</dbReference>
<dbReference type="Gene3D" id="3.40.50.10490">
    <property type="entry name" value="Glucose-6-phosphate isomerase like protein, domain 1"/>
    <property type="match status" value="1"/>
</dbReference>
<keyword evidence="1" id="KW-0805">Transcription regulation</keyword>
<evidence type="ECO:0000256" key="1">
    <source>
        <dbReference type="ARBA" id="ARBA00023015"/>
    </source>
</evidence>
<organism evidence="7 8">
    <name type="scientific">Lacisediminihabitans profunda</name>
    <dbReference type="NCBI Taxonomy" id="2594790"/>
    <lineage>
        <taxon>Bacteria</taxon>
        <taxon>Bacillati</taxon>
        <taxon>Actinomycetota</taxon>
        <taxon>Actinomycetes</taxon>
        <taxon>Micrococcales</taxon>
        <taxon>Microbacteriaceae</taxon>
        <taxon>Lacisediminihabitans</taxon>
    </lineage>
</organism>
<dbReference type="AlphaFoldDB" id="A0A5C8UMY0"/>
<dbReference type="SUPFAM" id="SSF53697">
    <property type="entry name" value="SIS domain"/>
    <property type="match status" value="1"/>
</dbReference>
<protein>
    <submittedName>
        <fullName evidence="7">MurR/RpiR family transcriptional regulator</fullName>
    </submittedName>
</protein>
<gene>
    <name evidence="7" type="ORF">FVP33_13685</name>
</gene>
<dbReference type="Proteomes" id="UP000321379">
    <property type="component" value="Unassembled WGS sequence"/>
</dbReference>
<evidence type="ECO:0000256" key="3">
    <source>
        <dbReference type="ARBA" id="ARBA00023163"/>
    </source>
</evidence>
<dbReference type="GO" id="GO:0097367">
    <property type="term" value="F:carbohydrate derivative binding"/>
    <property type="evidence" value="ECO:0007669"/>
    <property type="project" value="InterPro"/>
</dbReference>
<dbReference type="InterPro" id="IPR035472">
    <property type="entry name" value="RpiR-like_SIS"/>
</dbReference>
<feature type="region of interest" description="Disordered" evidence="4">
    <location>
        <begin position="301"/>
        <end position="324"/>
    </location>
</feature>
<name>A0A5C8UMY0_9MICO</name>
<dbReference type="GO" id="GO:0003677">
    <property type="term" value="F:DNA binding"/>
    <property type="evidence" value="ECO:0007669"/>
    <property type="project" value="UniProtKB-KW"/>
</dbReference>
<sequence>MEVVITIEQTSAVIVDGEHAAGVANRILLRRPEMSGAMAKIADYLLEYPQAPLKLSIGELAKQAGASAATVTRFCRLIGYTGYAPLKVSIATDFGRSTARTSWKTDIGRAFGPHDSAGDVLSTLINAHSRTLRETASAIDLPQMKILAKRIATSRHVDIYGVGGSAFLAEEMQARLYRIGVNTHVWSEVHAGLTSAAIQDSGSVAIGISNSGRTEETIQMLREAGRAGALTVAISNNPTSPLAENANVTIVTSVHEQFLQPDDLSAKHGQLLVLDLLYLLTAQENFDRTTNNLAASALAVATHRRPRRSPASMRQAREPQQSID</sequence>
<dbReference type="EMBL" id="VRMG01000009">
    <property type="protein sequence ID" value="TXN29228.1"/>
    <property type="molecule type" value="Genomic_DNA"/>
</dbReference>
<dbReference type="PROSITE" id="PS51071">
    <property type="entry name" value="HTH_RPIR"/>
    <property type="match status" value="1"/>
</dbReference>
<dbReference type="RefSeq" id="WP_147784248.1">
    <property type="nucleotide sequence ID" value="NZ_VRMG01000009.1"/>
</dbReference>
<dbReference type="InterPro" id="IPR047640">
    <property type="entry name" value="RpiR-like"/>
</dbReference>
<dbReference type="PANTHER" id="PTHR30514">
    <property type="entry name" value="GLUCOKINASE"/>
    <property type="match status" value="1"/>
</dbReference>
<evidence type="ECO:0000313" key="8">
    <source>
        <dbReference type="Proteomes" id="UP000321379"/>
    </source>
</evidence>
<dbReference type="SUPFAM" id="SSF46689">
    <property type="entry name" value="Homeodomain-like"/>
    <property type="match status" value="1"/>
</dbReference>
<dbReference type="PROSITE" id="PS51464">
    <property type="entry name" value="SIS"/>
    <property type="match status" value="1"/>
</dbReference>
<accession>A0A5C8UMY0</accession>
<keyword evidence="8" id="KW-1185">Reference proteome</keyword>
<keyword evidence="2" id="KW-0238">DNA-binding</keyword>
<reference evidence="7 8" key="1">
    <citation type="submission" date="2019-08" db="EMBL/GenBank/DDBJ databases">
        <title>Bacterial whole genome sequence for Glaciihabitans sp. CHu50b-6-2.</title>
        <authorList>
            <person name="Jin L."/>
        </authorList>
    </citation>
    <scope>NUCLEOTIDE SEQUENCE [LARGE SCALE GENOMIC DNA]</scope>
    <source>
        <strain evidence="7 8">CHu50b-6-2</strain>
    </source>
</reference>
<proteinExistence type="predicted"/>
<dbReference type="Pfam" id="PF01380">
    <property type="entry name" value="SIS"/>
    <property type="match status" value="1"/>
</dbReference>
<feature type="domain" description="SIS" evidence="6">
    <location>
        <begin position="147"/>
        <end position="287"/>
    </location>
</feature>
<evidence type="ECO:0000259" key="5">
    <source>
        <dbReference type="PROSITE" id="PS51071"/>
    </source>
</evidence>
<dbReference type="PANTHER" id="PTHR30514:SF1">
    <property type="entry name" value="HTH-TYPE TRANSCRIPTIONAL REGULATOR HEXR-RELATED"/>
    <property type="match status" value="1"/>
</dbReference>
<dbReference type="InterPro" id="IPR009057">
    <property type="entry name" value="Homeodomain-like_sf"/>
</dbReference>
<evidence type="ECO:0000256" key="2">
    <source>
        <dbReference type="ARBA" id="ARBA00023125"/>
    </source>
</evidence>
<dbReference type="CDD" id="cd05013">
    <property type="entry name" value="SIS_RpiR"/>
    <property type="match status" value="1"/>
</dbReference>
<dbReference type="InterPro" id="IPR000281">
    <property type="entry name" value="HTH_RpiR"/>
</dbReference>
<dbReference type="Gene3D" id="1.10.10.10">
    <property type="entry name" value="Winged helix-like DNA-binding domain superfamily/Winged helix DNA-binding domain"/>
    <property type="match status" value="1"/>
</dbReference>
<feature type="domain" description="HTH rpiR-type" evidence="5">
    <location>
        <begin position="21"/>
        <end position="97"/>
    </location>
</feature>
<evidence type="ECO:0000256" key="4">
    <source>
        <dbReference type="SAM" id="MobiDB-lite"/>
    </source>
</evidence>
<dbReference type="Pfam" id="PF01418">
    <property type="entry name" value="HTH_6"/>
    <property type="match status" value="1"/>
</dbReference>